<sequence>MLVYKSNQNQVNWWCVLALIFRGIVKFLLYFPAYFQ</sequence>
<proteinExistence type="predicted"/>
<keyword evidence="1" id="KW-0472">Membrane</keyword>
<evidence type="ECO:0000256" key="1">
    <source>
        <dbReference type="SAM" id="Phobius"/>
    </source>
</evidence>
<keyword evidence="1" id="KW-1133">Transmembrane helix</keyword>
<dbReference type="AlphaFoldDB" id="A0A0A9C442"/>
<organism evidence="2">
    <name type="scientific">Arundo donax</name>
    <name type="common">Giant reed</name>
    <name type="synonym">Donax arundinaceus</name>
    <dbReference type="NCBI Taxonomy" id="35708"/>
    <lineage>
        <taxon>Eukaryota</taxon>
        <taxon>Viridiplantae</taxon>
        <taxon>Streptophyta</taxon>
        <taxon>Embryophyta</taxon>
        <taxon>Tracheophyta</taxon>
        <taxon>Spermatophyta</taxon>
        <taxon>Magnoliopsida</taxon>
        <taxon>Liliopsida</taxon>
        <taxon>Poales</taxon>
        <taxon>Poaceae</taxon>
        <taxon>PACMAD clade</taxon>
        <taxon>Arundinoideae</taxon>
        <taxon>Arundineae</taxon>
        <taxon>Arundo</taxon>
    </lineage>
</organism>
<accession>A0A0A9C442</accession>
<feature type="transmembrane region" description="Helical" evidence="1">
    <location>
        <begin position="12"/>
        <end position="35"/>
    </location>
</feature>
<reference evidence="2" key="1">
    <citation type="submission" date="2014-09" db="EMBL/GenBank/DDBJ databases">
        <authorList>
            <person name="Magalhaes I.L.F."/>
            <person name="Oliveira U."/>
            <person name="Santos F.R."/>
            <person name="Vidigal T.H.D.A."/>
            <person name="Brescovit A.D."/>
            <person name="Santos A.J."/>
        </authorList>
    </citation>
    <scope>NUCLEOTIDE SEQUENCE</scope>
    <source>
        <tissue evidence="2">Shoot tissue taken approximately 20 cm above the soil surface</tissue>
    </source>
</reference>
<evidence type="ECO:0000313" key="2">
    <source>
        <dbReference type="EMBL" id="JAD71059.1"/>
    </source>
</evidence>
<dbReference type="EMBL" id="GBRH01226836">
    <property type="protein sequence ID" value="JAD71059.1"/>
    <property type="molecule type" value="Transcribed_RNA"/>
</dbReference>
<reference evidence="2" key="2">
    <citation type="journal article" date="2015" name="Data Brief">
        <title>Shoot transcriptome of the giant reed, Arundo donax.</title>
        <authorList>
            <person name="Barrero R.A."/>
            <person name="Guerrero F.D."/>
            <person name="Moolhuijzen P."/>
            <person name="Goolsby J.A."/>
            <person name="Tidwell J."/>
            <person name="Bellgard S.E."/>
            <person name="Bellgard M.I."/>
        </authorList>
    </citation>
    <scope>NUCLEOTIDE SEQUENCE</scope>
    <source>
        <tissue evidence="2">Shoot tissue taken approximately 20 cm above the soil surface</tissue>
    </source>
</reference>
<keyword evidence="1" id="KW-0812">Transmembrane</keyword>
<name>A0A0A9C442_ARUDO</name>
<protein>
    <submittedName>
        <fullName evidence="2">Uncharacterized protein</fullName>
    </submittedName>
</protein>